<dbReference type="AlphaFoldDB" id="A0AAN8EHB4"/>
<organism evidence="4 5">
    <name type="scientific">Knufia fluminis</name>
    <dbReference type="NCBI Taxonomy" id="191047"/>
    <lineage>
        <taxon>Eukaryota</taxon>
        <taxon>Fungi</taxon>
        <taxon>Dikarya</taxon>
        <taxon>Ascomycota</taxon>
        <taxon>Pezizomycotina</taxon>
        <taxon>Eurotiomycetes</taxon>
        <taxon>Chaetothyriomycetidae</taxon>
        <taxon>Chaetothyriales</taxon>
        <taxon>Trichomeriaceae</taxon>
        <taxon>Knufia</taxon>
    </lineage>
</organism>
<protein>
    <recommendedName>
        <fullName evidence="3">N-acetyltransferase domain-containing protein</fullName>
    </recommendedName>
</protein>
<evidence type="ECO:0000313" key="4">
    <source>
        <dbReference type="EMBL" id="KAK5955659.1"/>
    </source>
</evidence>
<dbReference type="Pfam" id="PF00583">
    <property type="entry name" value="Acetyltransf_1"/>
    <property type="match status" value="1"/>
</dbReference>
<keyword evidence="2" id="KW-1133">Transmembrane helix</keyword>
<gene>
    <name evidence="4" type="ORF">OHC33_003300</name>
</gene>
<dbReference type="EMBL" id="JAKLMC020000006">
    <property type="protein sequence ID" value="KAK5955659.1"/>
    <property type="molecule type" value="Genomic_DNA"/>
</dbReference>
<keyword evidence="2" id="KW-0812">Transmembrane</keyword>
<feature type="transmembrane region" description="Helical" evidence="2">
    <location>
        <begin position="76"/>
        <end position="97"/>
    </location>
</feature>
<evidence type="ECO:0000256" key="1">
    <source>
        <dbReference type="SAM" id="MobiDB-lite"/>
    </source>
</evidence>
<evidence type="ECO:0000259" key="3">
    <source>
        <dbReference type="Pfam" id="PF00583"/>
    </source>
</evidence>
<name>A0AAN8EHB4_9EURO</name>
<evidence type="ECO:0000313" key="5">
    <source>
        <dbReference type="Proteomes" id="UP001316803"/>
    </source>
</evidence>
<sequence length="299" mass="32972">MSSLTSADVAPPAALRLPDHASNQVEEPEDKEPTVGEDGIPLLETLPAENDDMRAEALHIIADSVAQQRNMASRALIFHPVVLALFVLSFGVCRQIFYKGDNSDYIKVLTTFTGVVMAILGAVRLTCGPYIFEAESVGTWSWLNKGRSAEEEEQSGMKVLGDSDEILLTKFGDDYIGAVIFRGVQPVVTPGSPSGNKRSRRAQSPSKHTKMVIRAWSVRQKYRRKEVGSALLEDAIKVGKEKGWTIDGIEFAKDHANHKRVLPAMFNGALDKFDRIAHKTLVKKVQEIEATEGKGRKKK</sequence>
<dbReference type="Proteomes" id="UP001316803">
    <property type="component" value="Unassembled WGS sequence"/>
</dbReference>
<evidence type="ECO:0000256" key="2">
    <source>
        <dbReference type="SAM" id="Phobius"/>
    </source>
</evidence>
<proteinExistence type="predicted"/>
<feature type="region of interest" description="Disordered" evidence="1">
    <location>
        <begin position="1"/>
        <end position="39"/>
    </location>
</feature>
<keyword evidence="2" id="KW-0472">Membrane</keyword>
<accession>A0AAN8EHB4</accession>
<feature type="transmembrane region" description="Helical" evidence="2">
    <location>
        <begin position="109"/>
        <end position="132"/>
    </location>
</feature>
<dbReference type="GO" id="GO:0016747">
    <property type="term" value="F:acyltransferase activity, transferring groups other than amino-acyl groups"/>
    <property type="evidence" value="ECO:0007669"/>
    <property type="project" value="InterPro"/>
</dbReference>
<reference evidence="4 5" key="1">
    <citation type="submission" date="2022-12" db="EMBL/GenBank/DDBJ databases">
        <title>Genomic features and morphological characterization of a novel Knufia sp. strain isolated from spacecraft assembly facility.</title>
        <authorList>
            <person name="Teixeira M."/>
            <person name="Chander A.M."/>
            <person name="Stajich J.E."/>
            <person name="Venkateswaran K."/>
        </authorList>
    </citation>
    <scope>NUCLEOTIDE SEQUENCE [LARGE SCALE GENOMIC DNA]</scope>
    <source>
        <strain evidence="4 5">FJI-L2-BK-P2</strain>
    </source>
</reference>
<dbReference type="InterPro" id="IPR000182">
    <property type="entry name" value="GNAT_dom"/>
</dbReference>
<comment type="caution">
    <text evidence="4">The sequence shown here is derived from an EMBL/GenBank/DDBJ whole genome shotgun (WGS) entry which is preliminary data.</text>
</comment>
<feature type="domain" description="N-acetyltransferase" evidence="3">
    <location>
        <begin position="159"/>
        <end position="243"/>
    </location>
</feature>
<keyword evidence="5" id="KW-1185">Reference proteome</keyword>